<organism evidence="3 4">
    <name type="scientific">Phytophthora aleatoria</name>
    <dbReference type="NCBI Taxonomy" id="2496075"/>
    <lineage>
        <taxon>Eukaryota</taxon>
        <taxon>Sar</taxon>
        <taxon>Stramenopiles</taxon>
        <taxon>Oomycota</taxon>
        <taxon>Peronosporomycetes</taxon>
        <taxon>Peronosporales</taxon>
        <taxon>Peronosporaceae</taxon>
        <taxon>Phytophthora</taxon>
    </lineage>
</organism>
<sequence length="1020" mass="111577">MTKTILRADTPTDVTATSSIFETLFKHKESHDNPQEDDGPSATKEKEPEHQLLPPVKQPALLPVKQPTLLADLYLLQQLTKQLKETTLSSSSNNHDDDNAPSMSAETESLATLYCRRAATLLAFVDYDATTSVPLDILALGPSASTSKDEANQPVPMLEAVRQALQDSQAAAALTSSNATLAEAHLLSAYCSRSLGELSHARAFTALAATALPDSILISNLAEQLDVEARSDVADLLPKLRMSSAALSTLATTGVAQTIVNQQEVEENNNDQPELMATKTPSSASPTIPVEQSSFWSQVATHFQVLEEAAHSSWLDKLERLMHQNVHHHCALPSETRQLDAALQATFASLALLLQSGAACSTLGLNMTDDAAARTLEKLTQVASSSPQLVVQNRTAREWIVQTWAPAVRRAVVSASKSPLIDLSSDVLLMLSRLLQASGSWRQCTAMAHSLAYAEMSYDLAKLFRGNFTDPSAWTRLEMQCAEAFAIAQLQRTTGHKEALKTFRETLQAALHVGDQEYELRARLHVARTLRLKNEPEIAHAELVQLLERSRALNDVHIEAIAEYEMGEHFVQQEDIGAAHEHFQAAQALCNRTANFRRGAMRCSVSSLLHSVNDTDNDDNDESEAQDGEESDMQEEEEYQRPKERRQAFCLKETSLQPRSLMSTLMNTTGSNVLYGPKPKRTMSWRETVFASTWPGDSNAEEDTQLAAPQQSKNDRMVMMILAKNSAPVLKTVGQQARGMATEKQILQRITATSNIAKITKSMKMVSAAKMRGAENRMNDGRPFTAWLDNVKGAHDRTVETDGVAPAEELEGDNVFVVVSSDAGLCGGINSGIAKTTRRQIAGIEDHSQIFVIGDKARAQLRRDLGDNIRGNVTETYQSPPNFTVASAIAEAVVATSPSESEKVHVLYNKFKSAISYMPSVRSLAVQPDSDAFDLYELEPDNKDELLVDLKEFEIATAIFQGMIENSTSEQSSRMAAMENATSNAEDLIGSLTIVYNKARQARITTELIEIISGAASLDG</sequence>
<protein>
    <recommendedName>
        <fullName evidence="1">F-ATPase gamma subunit</fullName>
    </recommendedName>
</protein>
<dbReference type="PROSITE" id="PS00153">
    <property type="entry name" value="ATPASE_GAMMA"/>
    <property type="match status" value="1"/>
</dbReference>
<dbReference type="GO" id="GO:0045259">
    <property type="term" value="C:proton-transporting ATP synthase complex"/>
    <property type="evidence" value="ECO:0007669"/>
    <property type="project" value="InterPro"/>
</dbReference>
<gene>
    <name evidence="3" type="ORF">JG688_00005895</name>
</gene>
<dbReference type="PANTHER" id="PTHR11693:SF22">
    <property type="entry name" value="ATP SYNTHASE SUBUNIT GAMMA, MITOCHONDRIAL"/>
    <property type="match status" value="1"/>
</dbReference>
<comment type="caution">
    <text evidence="3">The sequence shown here is derived from an EMBL/GenBank/DDBJ whole genome shotgun (WGS) entry which is preliminary data.</text>
</comment>
<proteinExistence type="inferred from homology"/>
<feature type="compositionally biased region" description="Acidic residues" evidence="2">
    <location>
        <begin position="615"/>
        <end position="638"/>
    </location>
</feature>
<dbReference type="PANTHER" id="PTHR11693">
    <property type="entry name" value="ATP SYNTHASE GAMMA CHAIN"/>
    <property type="match status" value="1"/>
</dbReference>
<reference evidence="3" key="1">
    <citation type="submission" date="2021-01" db="EMBL/GenBank/DDBJ databases">
        <title>Phytophthora aleatoria, a newly-described species from Pinus radiata is distinct from Phytophthora cactorum isolates based on comparative genomics.</title>
        <authorList>
            <person name="Mcdougal R."/>
            <person name="Panda P."/>
            <person name="Williams N."/>
            <person name="Studholme D.J."/>
        </authorList>
    </citation>
    <scope>NUCLEOTIDE SEQUENCE</scope>
    <source>
        <strain evidence="3">NZFS 4037</strain>
    </source>
</reference>
<dbReference type="Proteomes" id="UP000709295">
    <property type="component" value="Unassembled WGS sequence"/>
</dbReference>
<dbReference type="InterPro" id="IPR000131">
    <property type="entry name" value="ATP_synth_F1_gsu"/>
</dbReference>
<keyword evidence="4" id="KW-1185">Reference proteome</keyword>
<evidence type="ECO:0000256" key="1">
    <source>
        <dbReference type="ARBA" id="ARBA00031066"/>
    </source>
</evidence>
<feature type="region of interest" description="Disordered" evidence="2">
    <location>
        <begin position="25"/>
        <end position="59"/>
    </location>
</feature>
<dbReference type="FunFam" id="3.40.1380.10:FF:000013">
    <property type="entry name" value="ATP synthase F1, gamma subunit"/>
    <property type="match status" value="1"/>
</dbReference>
<dbReference type="HAMAP" id="MF_00815">
    <property type="entry name" value="ATP_synth_gamma_bact"/>
    <property type="match status" value="1"/>
</dbReference>
<feature type="compositionally biased region" description="Basic and acidic residues" evidence="2">
    <location>
        <begin position="25"/>
        <end position="34"/>
    </location>
</feature>
<dbReference type="AlphaFoldDB" id="A0A8J5J7V0"/>
<accession>A0A8J5J7V0</accession>
<dbReference type="Pfam" id="PF00231">
    <property type="entry name" value="ATP-synt"/>
    <property type="match status" value="1"/>
</dbReference>
<dbReference type="NCBIfam" id="TIGR01146">
    <property type="entry name" value="ATPsyn_F1gamma"/>
    <property type="match status" value="1"/>
</dbReference>
<dbReference type="CDD" id="cd12151">
    <property type="entry name" value="F1-ATPase_gamma"/>
    <property type="match status" value="1"/>
</dbReference>
<feature type="region of interest" description="Disordered" evidence="2">
    <location>
        <begin position="610"/>
        <end position="646"/>
    </location>
</feature>
<name>A0A8J5J7V0_9STRA</name>
<dbReference type="EMBL" id="JAENGY010000245">
    <property type="protein sequence ID" value="KAG6968262.1"/>
    <property type="molecule type" value="Genomic_DNA"/>
</dbReference>
<feature type="region of interest" description="Disordered" evidence="2">
    <location>
        <begin position="266"/>
        <end position="287"/>
    </location>
</feature>
<evidence type="ECO:0000313" key="3">
    <source>
        <dbReference type="EMBL" id="KAG6968262.1"/>
    </source>
</evidence>
<dbReference type="InterPro" id="IPR023632">
    <property type="entry name" value="ATP_synth_F1_gsu_CS"/>
</dbReference>
<evidence type="ECO:0000313" key="4">
    <source>
        <dbReference type="Proteomes" id="UP000709295"/>
    </source>
</evidence>
<dbReference type="GO" id="GO:0046933">
    <property type="term" value="F:proton-transporting ATP synthase activity, rotational mechanism"/>
    <property type="evidence" value="ECO:0007669"/>
    <property type="project" value="InterPro"/>
</dbReference>
<evidence type="ECO:0000256" key="2">
    <source>
        <dbReference type="SAM" id="MobiDB-lite"/>
    </source>
</evidence>